<keyword evidence="3" id="KW-1185">Reference proteome</keyword>
<protein>
    <submittedName>
        <fullName evidence="2">Uncharacterized protein</fullName>
    </submittedName>
</protein>
<sequence>MADHRGVYAPVAHSEASFISPGLDSRFSKTSRFLAIIHPAPQKRRVILSLGGAVLIFLAILVHQTTFNTVTRCQTGKHLDTVHLDHLAAPLLGYDSSTVNNETSFIVGEHHAVSGNYPRDYQWVDPYSRKPFNKIVWTNGMNNNAMGRMPAGSPYDMLVVARGRSDRYMDPTEHIPYMNLTIVGFFANFNATKGEWERAGPEPYVLDLPVWRQFPRPCPNLVNGGAADPRFIWSDAGEPLAVIGTSSRVQDVCKAVGLVDLRAAWPGLKEHLDEIGYGDIPIKFDTFTEIGRADIKQEYEKNWAPFFPGPKPVTRELSWLASLSGSWRTRLADSTWPLFASQITPRSIVKVNETLDTSSRSPDSMFVTMSTEAPFDIFSVSPPLHFGSVEIDNDVVFSVSMAFLPTKSAADLAIGESPFKESQDTPGGYLGHGWLDDTIVVGAGLRDAVYDSIHLPMAAALRGHTVCSRIESQEISD</sequence>
<comment type="caution">
    <text evidence="2">The sequence shown here is derived from an EMBL/GenBank/DDBJ whole genome shotgun (WGS) entry which is preliminary data.</text>
</comment>
<reference evidence="2" key="1">
    <citation type="journal article" date="2020" name="BMC Genomics">
        <title>Correction to: Identification and distribution of gene clusters required for synthesis of sphingolipid metabolism inhibitors in diverse species of the filamentous fungus Fusarium.</title>
        <authorList>
            <person name="Kim H.S."/>
            <person name="Lohmar J.M."/>
            <person name="Busman M."/>
            <person name="Brown D.W."/>
            <person name="Naumann T.A."/>
            <person name="Divon H.H."/>
            <person name="Lysoe E."/>
            <person name="Uhlig S."/>
            <person name="Proctor R.H."/>
        </authorList>
    </citation>
    <scope>NUCLEOTIDE SEQUENCE</scope>
    <source>
        <strain evidence="2">NRRL 22465</strain>
    </source>
</reference>
<keyword evidence="1" id="KW-0812">Transmembrane</keyword>
<name>A0A8H4UR92_9HYPO</name>
<evidence type="ECO:0000313" key="2">
    <source>
        <dbReference type="EMBL" id="KAF4981684.1"/>
    </source>
</evidence>
<keyword evidence="1" id="KW-1133">Transmembrane helix</keyword>
<dbReference type="Proteomes" id="UP000635477">
    <property type="component" value="Unassembled WGS sequence"/>
</dbReference>
<evidence type="ECO:0000313" key="3">
    <source>
        <dbReference type="Proteomes" id="UP000635477"/>
    </source>
</evidence>
<dbReference type="AlphaFoldDB" id="A0A8H4UR92"/>
<evidence type="ECO:0000256" key="1">
    <source>
        <dbReference type="SAM" id="Phobius"/>
    </source>
</evidence>
<keyword evidence="1" id="KW-0472">Membrane</keyword>
<organism evidence="2 3">
    <name type="scientific">Fusarium zealandicum</name>
    <dbReference type="NCBI Taxonomy" id="1053134"/>
    <lineage>
        <taxon>Eukaryota</taxon>
        <taxon>Fungi</taxon>
        <taxon>Dikarya</taxon>
        <taxon>Ascomycota</taxon>
        <taxon>Pezizomycotina</taxon>
        <taxon>Sordariomycetes</taxon>
        <taxon>Hypocreomycetidae</taxon>
        <taxon>Hypocreales</taxon>
        <taxon>Nectriaceae</taxon>
        <taxon>Fusarium</taxon>
        <taxon>Fusarium staphyleae species complex</taxon>
    </lineage>
</organism>
<dbReference type="EMBL" id="JABEYC010000154">
    <property type="protein sequence ID" value="KAF4981684.1"/>
    <property type="molecule type" value="Genomic_DNA"/>
</dbReference>
<accession>A0A8H4UR92</accession>
<gene>
    <name evidence="2" type="ORF">FZEAL_2571</name>
</gene>
<dbReference type="OrthoDB" id="2522565at2759"/>
<reference evidence="2" key="2">
    <citation type="submission" date="2020-05" db="EMBL/GenBank/DDBJ databases">
        <authorList>
            <person name="Kim H.-S."/>
            <person name="Proctor R.H."/>
            <person name="Brown D.W."/>
        </authorList>
    </citation>
    <scope>NUCLEOTIDE SEQUENCE</scope>
    <source>
        <strain evidence="2">NRRL 22465</strain>
    </source>
</reference>
<proteinExistence type="predicted"/>
<feature type="transmembrane region" description="Helical" evidence="1">
    <location>
        <begin position="46"/>
        <end position="63"/>
    </location>
</feature>